<dbReference type="Gene3D" id="3.40.50.720">
    <property type="entry name" value="NAD(P)-binding Rossmann-like Domain"/>
    <property type="match status" value="1"/>
</dbReference>
<dbReference type="OrthoDB" id="9876299at2759"/>
<sequence>MSPIKVHLITGANRGIGKLFRPRERARRKAQLRLTVYAGVRDPAKFTALQELSTKFPGKVEVVIQKLLPTDEETHKNVTKVIQDKHGCVDVVVANAAIVLFQAVLPLLKASKSTPKFIPITSSGGSLTAYIDQPYEIVRRRLRSITSQGEFT</sequence>
<accession>A0A9W8MQ37</accession>
<evidence type="ECO:0000313" key="2">
    <source>
        <dbReference type="Proteomes" id="UP001148786"/>
    </source>
</evidence>
<gene>
    <name evidence="1" type="ORF">NLJ89_g9191</name>
</gene>
<dbReference type="EMBL" id="JANKHO010001383">
    <property type="protein sequence ID" value="KAJ3501771.1"/>
    <property type="molecule type" value="Genomic_DNA"/>
</dbReference>
<dbReference type="AlphaFoldDB" id="A0A9W8MQ37"/>
<dbReference type="Pfam" id="PF00106">
    <property type="entry name" value="adh_short"/>
    <property type="match status" value="1"/>
</dbReference>
<proteinExistence type="predicted"/>
<dbReference type="InterPro" id="IPR036291">
    <property type="entry name" value="NAD(P)-bd_dom_sf"/>
</dbReference>
<organism evidence="1 2">
    <name type="scientific">Agrocybe chaxingu</name>
    <dbReference type="NCBI Taxonomy" id="84603"/>
    <lineage>
        <taxon>Eukaryota</taxon>
        <taxon>Fungi</taxon>
        <taxon>Dikarya</taxon>
        <taxon>Basidiomycota</taxon>
        <taxon>Agaricomycotina</taxon>
        <taxon>Agaricomycetes</taxon>
        <taxon>Agaricomycetidae</taxon>
        <taxon>Agaricales</taxon>
        <taxon>Agaricineae</taxon>
        <taxon>Strophariaceae</taxon>
        <taxon>Agrocybe</taxon>
    </lineage>
</organism>
<reference evidence="1" key="1">
    <citation type="submission" date="2022-07" db="EMBL/GenBank/DDBJ databases">
        <title>Genome Sequence of Agrocybe chaxingu.</title>
        <authorList>
            <person name="Buettner E."/>
        </authorList>
    </citation>
    <scope>NUCLEOTIDE SEQUENCE</scope>
    <source>
        <strain evidence="1">MP-N11</strain>
    </source>
</reference>
<keyword evidence="2" id="KW-1185">Reference proteome</keyword>
<comment type="caution">
    <text evidence="1">The sequence shown here is derived from an EMBL/GenBank/DDBJ whole genome shotgun (WGS) entry which is preliminary data.</text>
</comment>
<protein>
    <submittedName>
        <fullName evidence="1">Uncharacterized protein</fullName>
    </submittedName>
</protein>
<evidence type="ECO:0000313" key="1">
    <source>
        <dbReference type="EMBL" id="KAJ3501771.1"/>
    </source>
</evidence>
<dbReference type="SUPFAM" id="SSF51735">
    <property type="entry name" value="NAD(P)-binding Rossmann-fold domains"/>
    <property type="match status" value="1"/>
</dbReference>
<name>A0A9W8MQ37_9AGAR</name>
<dbReference type="InterPro" id="IPR002347">
    <property type="entry name" value="SDR_fam"/>
</dbReference>
<dbReference type="Proteomes" id="UP001148786">
    <property type="component" value="Unassembled WGS sequence"/>
</dbReference>
<dbReference type="PRINTS" id="PR00081">
    <property type="entry name" value="GDHRDH"/>
</dbReference>